<evidence type="ECO:0000313" key="14">
    <source>
        <dbReference type="EMBL" id="THH02324.1"/>
    </source>
</evidence>
<dbReference type="GO" id="GO:0005783">
    <property type="term" value="C:endoplasmic reticulum"/>
    <property type="evidence" value="ECO:0007669"/>
    <property type="project" value="TreeGrafter"/>
</dbReference>
<reference evidence="14 15" key="1">
    <citation type="submission" date="2019-02" db="EMBL/GenBank/DDBJ databases">
        <title>Genome sequencing of the rare red list fungi Phlebia centrifuga.</title>
        <authorList>
            <person name="Buettner E."/>
            <person name="Kellner H."/>
        </authorList>
    </citation>
    <scope>NUCLEOTIDE SEQUENCE [LARGE SCALE GENOMIC DNA]</scope>
    <source>
        <strain evidence="14 15">DSM 108282</strain>
    </source>
</reference>
<evidence type="ECO:0000256" key="4">
    <source>
        <dbReference type="ARBA" id="ARBA00022723"/>
    </source>
</evidence>
<dbReference type="PANTHER" id="PTHR11742">
    <property type="entry name" value="MANNOSYL-OLIGOSACCHARIDE ALPHA-1,2-MANNOSIDASE-RELATED"/>
    <property type="match status" value="1"/>
</dbReference>
<organism evidence="14 15">
    <name type="scientific">Hermanssonia centrifuga</name>
    <dbReference type="NCBI Taxonomy" id="98765"/>
    <lineage>
        <taxon>Eukaryota</taxon>
        <taxon>Fungi</taxon>
        <taxon>Dikarya</taxon>
        <taxon>Basidiomycota</taxon>
        <taxon>Agaricomycotina</taxon>
        <taxon>Agaricomycetes</taxon>
        <taxon>Polyporales</taxon>
        <taxon>Meruliaceae</taxon>
        <taxon>Hermanssonia</taxon>
    </lineage>
</organism>
<keyword evidence="5 13" id="KW-0378">Hydrolase</keyword>
<evidence type="ECO:0000256" key="9">
    <source>
        <dbReference type="ARBA" id="ARBA00048605"/>
    </source>
</evidence>
<comment type="catalytic activity">
    <reaction evidence="9">
        <text>N(4)-(alpha-D-Man-(1-&gt;2)-alpha-D-Man-(1-&gt;2)-alpha-D-Man-(1-&gt;3)-[alpha-D-Man-(1-&gt;2)-alpha-D-Man-(1-&gt;3)-[alpha-D-Man-(1-&gt;2)-alpha-D-Man-(1-&gt;6)]-alpha-D-Man-(1-&gt;6)]-beta-D-Man-(1-&gt;4)-beta-D-GlcNAc-(1-&gt;4)-beta-D-GlcNAc)-L-asparaginyl-[protein] (N-glucan mannose isomer 9A1,2,3B1,2,3) + 4 H2O = N(4)-(alpha-D-Man-(1-&gt;3)-[alpha-D-Man-(1-&gt;3)-[alpha-D-Man-(1-&gt;6)]-alpha-D-Man-(1-&gt;6)]-beta-D-Man-(1-&gt;4)-beta-D-GlcNAc-(1-&gt;4)-beta-D-GlcNAc)-L-asparaginyl-[protein] (N-glucan mannose isomer 5A1,2) + 4 beta-D-mannose</text>
        <dbReference type="Rhea" id="RHEA:56008"/>
        <dbReference type="Rhea" id="RHEA-COMP:14356"/>
        <dbReference type="Rhea" id="RHEA-COMP:14367"/>
        <dbReference type="ChEBI" id="CHEBI:15377"/>
        <dbReference type="ChEBI" id="CHEBI:28563"/>
        <dbReference type="ChEBI" id="CHEBI:59087"/>
        <dbReference type="ChEBI" id="CHEBI:139493"/>
        <dbReference type="EC" id="3.2.1.113"/>
    </reaction>
</comment>
<gene>
    <name evidence="14" type="ORF">EW026_g518</name>
</gene>
<comment type="catalytic activity">
    <reaction evidence="8">
        <text>N(4)-(alpha-D-Man-(1-&gt;2)-alpha-D-Man-(1-&gt;2)-alpha-D-Man-(1-&gt;3)-[alpha-D-Man-(1-&gt;3)-[alpha-D-Man-(1-&gt;2)-alpha-D-Man-(1-&gt;6)]-alpha-D-Man-(1-&gt;6)]-beta-D-Man-(1-&gt;4)-beta-D-GlcNAc-(1-&gt;4)-beta-D-GlcNAc)-L-asparaginyl-[protein] (N-glucan mannose isomer 8A1,2,3B1,3) + 3 H2O = N(4)-(alpha-D-Man-(1-&gt;3)-[alpha-D-Man-(1-&gt;3)-[alpha-D-Man-(1-&gt;6)]-alpha-D-Man-(1-&gt;6)]-beta-D-Man-(1-&gt;4)-beta-D-GlcNAc-(1-&gt;4)-beta-D-GlcNAc)-L-asparaginyl-[protein] (N-glucan mannose isomer 5A1,2) + 3 beta-D-mannose</text>
        <dbReference type="Rhea" id="RHEA:56028"/>
        <dbReference type="Rhea" id="RHEA-COMP:14358"/>
        <dbReference type="Rhea" id="RHEA-COMP:14367"/>
        <dbReference type="ChEBI" id="CHEBI:15377"/>
        <dbReference type="ChEBI" id="CHEBI:28563"/>
        <dbReference type="ChEBI" id="CHEBI:59087"/>
        <dbReference type="ChEBI" id="CHEBI:60628"/>
        <dbReference type="EC" id="3.2.1.113"/>
    </reaction>
</comment>
<feature type="disulfide bond" evidence="12">
    <location>
        <begin position="308"/>
        <end position="339"/>
    </location>
</feature>
<comment type="caution">
    <text evidence="14">The sequence shown here is derived from an EMBL/GenBank/DDBJ whole genome shotgun (WGS) entry which is preliminary data.</text>
</comment>
<feature type="active site" evidence="10">
    <location>
        <position position="410"/>
    </location>
</feature>
<keyword evidence="7 12" id="KW-1015">Disulfide bond</keyword>
<dbReference type="EC" id="3.2.1.-" evidence="13"/>
<comment type="similarity">
    <text evidence="3 13">Belongs to the glycosyl hydrolase 47 family.</text>
</comment>
<accession>A0A4S4KUG9</accession>
<sequence length="517" mass="58707">MHGVFDGVVDEPWRLPSPVSQDDLSNWKERANRVKDAFVTAYLAYEQNAYPHDELLPGTNGHADRLNGWGATTVDGIDTMVLMGLHEMSNKTVQHVAQLTFDRDQSVQFFETVIRYLGGFLSAYALTKNPVFLARADDLGRKLLPAFNTPSGLPTFGVNPLTGQTRSGWMGNVAILSEMGSCQMEYRYLAHLTGRPEYVRVVDHVTEHMRQHEERGGLFPTTYDLNSGDAKGNSYSVGSLADSAYEYLIKLWLMTDRTESKYLDMYLKSTEAIMNDLLYLSPARQLLFVTDAYRNNMAPTKDFQHLSCFIAGVFALGAVTIPNVDPRHAWVAEGLAHTCWITYADSQTGLGPERVMFRNGGTKWVDEVTAWERAGKVGGVPPGVNQTAPIHEGEDMEYTPSDHRYLLRPETIESFYILWRTTGDSKWRDRGWAMFDAIETHTKTANAYASISSVYNIPTKKENDMPSWFFAETLKYAYLLFTDEDLIPLNQWVFNTEAHPFPIFRWSEWETKHLDIH</sequence>
<dbReference type="Proteomes" id="UP000309038">
    <property type="component" value="Unassembled WGS sequence"/>
</dbReference>
<dbReference type="InterPro" id="IPR036026">
    <property type="entry name" value="Seven-hairpin_glycosidases"/>
</dbReference>
<dbReference type="GO" id="GO:0005975">
    <property type="term" value="P:carbohydrate metabolic process"/>
    <property type="evidence" value="ECO:0007669"/>
    <property type="project" value="InterPro"/>
</dbReference>
<comment type="cofactor">
    <cofactor evidence="1 11">
        <name>Ca(2+)</name>
        <dbReference type="ChEBI" id="CHEBI:29108"/>
    </cofactor>
</comment>
<dbReference type="EMBL" id="SGPJ01000007">
    <property type="protein sequence ID" value="THH02324.1"/>
    <property type="molecule type" value="Genomic_DNA"/>
</dbReference>
<evidence type="ECO:0000256" key="3">
    <source>
        <dbReference type="ARBA" id="ARBA00007658"/>
    </source>
</evidence>
<evidence type="ECO:0000256" key="1">
    <source>
        <dbReference type="ARBA" id="ARBA00001913"/>
    </source>
</evidence>
<dbReference type="InterPro" id="IPR050749">
    <property type="entry name" value="Glycosyl_Hydrolase_47"/>
</dbReference>
<evidence type="ECO:0000256" key="8">
    <source>
        <dbReference type="ARBA" id="ARBA00047669"/>
    </source>
</evidence>
<evidence type="ECO:0000256" key="7">
    <source>
        <dbReference type="ARBA" id="ARBA00023157"/>
    </source>
</evidence>
<evidence type="ECO:0000313" key="15">
    <source>
        <dbReference type="Proteomes" id="UP000309038"/>
    </source>
</evidence>
<protein>
    <recommendedName>
        <fullName evidence="13">alpha-1,2-Mannosidase</fullName>
        <ecNumber evidence="13">3.2.1.-</ecNumber>
    </recommendedName>
</protein>
<evidence type="ECO:0000256" key="2">
    <source>
        <dbReference type="ARBA" id="ARBA00004922"/>
    </source>
</evidence>
<dbReference type="GO" id="GO:0036503">
    <property type="term" value="P:ERAD pathway"/>
    <property type="evidence" value="ECO:0007669"/>
    <property type="project" value="UniProtKB-ARBA"/>
</dbReference>
<keyword evidence="15" id="KW-1185">Reference proteome</keyword>
<dbReference type="Gene3D" id="1.50.10.10">
    <property type="match status" value="1"/>
</dbReference>
<dbReference type="InterPro" id="IPR001382">
    <property type="entry name" value="Glyco_hydro_47"/>
</dbReference>
<feature type="binding site" evidence="11">
    <location>
        <position position="496"/>
    </location>
    <ligand>
        <name>Ca(2+)</name>
        <dbReference type="ChEBI" id="CHEBI:29108"/>
    </ligand>
</feature>
<evidence type="ECO:0000256" key="13">
    <source>
        <dbReference type="RuleBase" id="RU361193"/>
    </source>
</evidence>
<evidence type="ECO:0000256" key="10">
    <source>
        <dbReference type="PIRSR" id="PIRSR601382-1"/>
    </source>
</evidence>
<dbReference type="PRINTS" id="PR00747">
    <property type="entry name" value="GLYHDRLASE47"/>
</dbReference>
<dbReference type="AlphaFoldDB" id="A0A4S4KUG9"/>
<feature type="active site" evidence="10">
    <location>
        <position position="242"/>
    </location>
</feature>
<dbReference type="GO" id="GO:0005509">
    <property type="term" value="F:calcium ion binding"/>
    <property type="evidence" value="ECO:0007669"/>
    <property type="project" value="InterPro"/>
</dbReference>
<keyword evidence="6 11" id="KW-0106">Calcium</keyword>
<dbReference type="GO" id="GO:0016020">
    <property type="term" value="C:membrane"/>
    <property type="evidence" value="ECO:0007669"/>
    <property type="project" value="InterPro"/>
</dbReference>
<dbReference type="PANTHER" id="PTHR11742:SF55">
    <property type="entry name" value="ENDOPLASMIC RETICULUM MANNOSYL-OLIGOSACCHARIDE 1,2-ALPHA-MANNOSIDASE"/>
    <property type="match status" value="1"/>
</dbReference>
<name>A0A4S4KUG9_9APHY</name>
<keyword evidence="4 11" id="KW-0479">Metal-binding</keyword>
<evidence type="ECO:0000256" key="5">
    <source>
        <dbReference type="ARBA" id="ARBA00022801"/>
    </source>
</evidence>
<dbReference type="SUPFAM" id="SSF48225">
    <property type="entry name" value="Seven-hairpin glycosidases"/>
    <property type="match status" value="1"/>
</dbReference>
<dbReference type="Pfam" id="PF01532">
    <property type="entry name" value="Glyco_hydro_47"/>
    <property type="match status" value="1"/>
</dbReference>
<proteinExistence type="inferred from homology"/>
<comment type="pathway">
    <text evidence="2">Protein modification; protein glycosylation.</text>
</comment>
<dbReference type="InterPro" id="IPR012341">
    <property type="entry name" value="6hp_glycosidase-like_sf"/>
</dbReference>
<evidence type="ECO:0000256" key="12">
    <source>
        <dbReference type="PIRSR" id="PIRSR601382-3"/>
    </source>
</evidence>
<keyword evidence="13" id="KW-0326">Glycosidase</keyword>
<feature type="active site" description="Proton donor" evidence="10">
    <location>
        <position position="111"/>
    </location>
</feature>
<feature type="active site" description="Proton donor" evidence="10">
    <location>
        <position position="353"/>
    </location>
</feature>
<dbReference type="GO" id="GO:0004571">
    <property type="term" value="F:mannosyl-oligosaccharide 1,2-alpha-mannosidase activity"/>
    <property type="evidence" value="ECO:0007669"/>
    <property type="project" value="UniProtKB-EC"/>
</dbReference>
<evidence type="ECO:0000256" key="6">
    <source>
        <dbReference type="ARBA" id="ARBA00022837"/>
    </source>
</evidence>
<evidence type="ECO:0000256" key="11">
    <source>
        <dbReference type="PIRSR" id="PIRSR601382-2"/>
    </source>
</evidence>